<name>A0A6A6UCG9_9PEZI</name>
<protein>
    <submittedName>
        <fullName evidence="1">Uncharacterized protein</fullName>
    </submittedName>
</protein>
<organism evidence="1 2">
    <name type="scientific">Microthyrium microscopicum</name>
    <dbReference type="NCBI Taxonomy" id="703497"/>
    <lineage>
        <taxon>Eukaryota</taxon>
        <taxon>Fungi</taxon>
        <taxon>Dikarya</taxon>
        <taxon>Ascomycota</taxon>
        <taxon>Pezizomycotina</taxon>
        <taxon>Dothideomycetes</taxon>
        <taxon>Dothideomycetes incertae sedis</taxon>
        <taxon>Microthyriales</taxon>
        <taxon>Microthyriaceae</taxon>
        <taxon>Microthyrium</taxon>
    </lineage>
</organism>
<keyword evidence="2" id="KW-1185">Reference proteome</keyword>
<proteinExistence type="predicted"/>
<dbReference type="EMBL" id="MU004235">
    <property type="protein sequence ID" value="KAF2669336.1"/>
    <property type="molecule type" value="Genomic_DNA"/>
</dbReference>
<dbReference type="AlphaFoldDB" id="A0A6A6UCG9"/>
<gene>
    <name evidence="1" type="ORF">BT63DRAFT_413773</name>
</gene>
<accession>A0A6A6UCG9</accession>
<evidence type="ECO:0000313" key="1">
    <source>
        <dbReference type="EMBL" id="KAF2669336.1"/>
    </source>
</evidence>
<sequence length="153" mass="17790">MPVLSWIDYRNGVVSAWKGVDDHLQATLRAAGIPLNCTIWDRKDQLTFVYLIMHAARAYVPAIPEGSSQNWTRLGELANEAEEWMRKIEENGEVIWNAYETIRDLLGEEGYDEDEEAQEAVRQWVEDIRDALNDPHNGAREHWYRLGWVKYTA</sequence>
<dbReference type="Proteomes" id="UP000799302">
    <property type="component" value="Unassembled WGS sequence"/>
</dbReference>
<reference evidence="1" key="1">
    <citation type="journal article" date="2020" name="Stud. Mycol.">
        <title>101 Dothideomycetes genomes: a test case for predicting lifestyles and emergence of pathogens.</title>
        <authorList>
            <person name="Haridas S."/>
            <person name="Albert R."/>
            <person name="Binder M."/>
            <person name="Bloem J."/>
            <person name="Labutti K."/>
            <person name="Salamov A."/>
            <person name="Andreopoulos B."/>
            <person name="Baker S."/>
            <person name="Barry K."/>
            <person name="Bills G."/>
            <person name="Bluhm B."/>
            <person name="Cannon C."/>
            <person name="Castanera R."/>
            <person name="Culley D."/>
            <person name="Daum C."/>
            <person name="Ezra D."/>
            <person name="Gonzalez J."/>
            <person name="Henrissat B."/>
            <person name="Kuo A."/>
            <person name="Liang C."/>
            <person name="Lipzen A."/>
            <person name="Lutzoni F."/>
            <person name="Magnuson J."/>
            <person name="Mondo S."/>
            <person name="Nolan M."/>
            <person name="Ohm R."/>
            <person name="Pangilinan J."/>
            <person name="Park H.-J."/>
            <person name="Ramirez L."/>
            <person name="Alfaro M."/>
            <person name="Sun H."/>
            <person name="Tritt A."/>
            <person name="Yoshinaga Y."/>
            <person name="Zwiers L.-H."/>
            <person name="Turgeon B."/>
            <person name="Goodwin S."/>
            <person name="Spatafora J."/>
            <person name="Crous P."/>
            <person name="Grigoriev I."/>
        </authorList>
    </citation>
    <scope>NUCLEOTIDE SEQUENCE</scope>
    <source>
        <strain evidence="1">CBS 115976</strain>
    </source>
</reference>
<evidence type="ECO:0000313" key="2">
    <source>
        <dbReference type="Proteomes" id="UP000799302"/>
    </source>
</evidence>